<reference evidence="2 3" key="1">
    <citation type="journal article" date="2010" name="PLoS Biol.">
        <title>Multi-platform next-generation sequencing of the domestic turkey (Meleagris gallopavo): genome assembly and analysis.</title>
        <authorList>
            <person name="Dalloul R.A."/>
            <person name="Long J.A."/>
            <person name="Zimin A.V."/>
            <person name="Aslam L."/>
            <person name="Beal K."/>
            <person name="Blomberg L.A."/>
            <person name="Bouffard P."/>
            <person name="Burt D.W."/>
            <person name="Crasta O."/>
            <person name="Crooijmans R.P."/>
            <person name="Cooper K."/>
            <person name="Coulombe R.A."/>
            <person name="De S."/>
            <person name="Delany M.E."/>
            <person name="Dodgson J.B."/>
            <person name="Dong J.J."/>
            <person name="Evans C."/>
            <person name="Frederickson K.M."/>
            <person name="Flicek P."/>
            <person name="Florea L."/>
            <person name="Folkerts O."/>
            <person name="Groenen M.A."/>
            <person name="Harkins T.T."/>
            <person name="Herrero J."/>
            <person name="Hoffmann S."/>
            <person name="Megens H.J."/>
            <person name="Jiang A."/>
            <person name="de Jong P."/>
            <person name="Kaiser P."/>
            <person name="Kim H."/>
            <person name="Kim K.W."/>
            <person name="Kim S."/>
            <person name="Langenberger D."/>
            <person name="Lee M.K."/>
            <person name="Lee T."/>
            <person name="Mane S."/>
            <person name="Marcais G."/>
            <person name="Marz M."/>
            <person name="McElroy A.P."/>
            <person name="Modise T."/>
            <person name="Nefedov M."/>
            <person name="Notredame C."/>
            <person name="Paton I.R."/>
            <person name="Payne W.S."/>
            <person name="Pertea G."/>
            <person name="Prickett D."/>
            <person name="Puiu D."/>
            <person name="Qioa D."/>
            <person name="Raineri E."/>
            <person name="Ruffier M."/>
            <person name="Salzberg S.L."/>
            <person name="Schatz M.C."/>
            <person name="Scheuring C."/>
            <person name="Schmidt C.J."/>
            <person name="Schroeder S."/>
            <person name="Searle S.M."/>
            <person name="Smith E.J."/>
            <person name="Smith J."/>
            <person name="Sonstegard T.S."/>
            <person name="Stadler P.F."/>
            <person name="Tafer H."/>
            <person name="Tu Z.J."/>
            <person name="Van Tassell C.P."/>
            <person name="Vilella A.J."/>
            <person name="Williams K.P."/>
            <person name="Yorke J.A."/>
            <person name="Zhang L."/>
            <person name="Zhang H.B."/>
            <person name="Zhang X."/>
            <person name="Zhang Y."/>
            <person name="Reed K.M."/>
        </authorList>
    </citation>
    <scope>NUCLEOTIDE SEQUENCE [LARGE SCALE GENOMIC DNA]</scope>
</reference>
<accession>A0A803YJN9</accession>
<reference evidence="2" key="3">
    <citation type="submission" date="2025-09" db="UniProtKB">
        <authorList>
            <consortium name="Ensembl"/>
        </authorList>
    </citation>
    <scope>IDENTIFICATION</scope>
</reference>
<feature type="domain" description="Ig-like" evidence="1">
    <location>
        <begin position="193"/>
        <end position="281"/>
    </location>
</feature>
<protein>
    <recommendedName>
        <fullName evidence="1">Ig-like domain-containing protein</fullName>
    </recommendedName>
</protein>
<dbReference type="AlphaFoldDB" id="A0A803YJN9"/>
<dbReference type="GO" id="GO:0008046">
    <property type="term" value="F:axon guidance receptor activity"/>
    <property type="evidence" value="ECO:0007669"/>
    <property type="project" value="TreeGrafter"/>
</dbReference>
<organism evidence="2 3">
    <name type="scientific">Meleagris gallopavo</name>
    <name type="common">Wild turkey</name>
    <dbReference type="NCBI Taxonomy" id="9103"/>
    <lineage>
        <taxon>Eukaryota</taxon>
        <taxon>Metazoa</taxon>
        <taxon>Chordata</taxon>
        <taxon>Craniata</taxon>
        <taxon>Vertebrata</taxon>
        <taxon>Euteleostomi</taxon>
        <taxon>Archelosauria</taxon>
        <taxon>Archosauria</taxon>
        <taxon>Dinosauria</taxon>
        <taxon>Saurischia</taxon>
        <taxon>Theropoda</taxon>
        <taxon>Coelurosauria</taxon>
        <taxon>Aves</taxon>
        <taxon>Neognathae</taxon>
        <taxon>Galloanserae</taxon>
        <taxon>Galliformes</taxon>
        <taxon>Phasianidae</taxon>
        <taxon>Meleagridinae</taxon>
        <taxon>Meleagris</taxon>
    </lineage>
</organism>
<dbReference type="InterPro" id="IPR013106">
    <property type="entry name" value="Ig_V-set"/>
</dbReference>
<feature type="domain" description="Ig-like" evidence="1">
    <location>
        <begin position="384"/>
        <end position="477"/>
    </location>
</feature>
<dbReference type="GeneTree" id="ENSGT01110000267173"/>
<dbReference type="InterPro" id="IPR036179">
    <property type="entry name" value="Ig-like_dom_sf"/>
</dbReference>
<dbReference type="SMART" id="SM00409">
    <property type="entry name" value="IG"/>
    <property type="match status" value="5"/>
</dbReference>
<dbReference type="SMART" id="SM00408">
    <property type="entry name" value="IGc2"/>
    <property type="match status" value="5"/>
</dbReference>
<dbReference type="CDD" id="cd00096">
    <property type="entry name" value="Ig"/>
    <property type="match status" value="3"/>
</dbReference>
<feature type="domain" description="Ig-like" evidence="1">
    <location>
        <begin position="3"/>
        <end position="92"/>
    </location>
</feature>
<dbReference type="InterPro" id="IPR003599">
    <property type="entry name" value="Ig_sub"/>
</dbReference>
<dbReference type="InParanoid" id="A0A803YJN9"/>
<dbReference type="SUPFAM" id="SSF48726">
    <property type="entry name" value="Immunoglobulin"/>
    <property type="match status" value="5"/>
</dbReference>
<dbReference type="InterPro" id="IPR003598">
    <property type="entry name" value="Ig_sub2"/>
</dbReference>
<dbReference type="PANTHER" id="PTHR45080">
    <property type="entry name" value="CONTACTIN 5"/>
    <property type="match status" value="1"/>
</dbReference>
<dbReference type="InterPro" id="IPR050958">
    <property type="entry name" value="Cell_Adh-Cytoskel_Orgn"/>
</dbReference>
<dbReference type="Ensembl" id="ENSMGAT00000035972.1">
    <property type="protein sequence ID" value="ENSMGAP00000031987.1"/>
    <property type="gene ID" value="ENSMGAG00000020990.1"/>
</dbReference>
<sequence>GKPAKIIEKSEVIQVTAGDPAILEYTVTGTPELKTKWFKDGKPLPASKKYRISFKNNVAQLKFYAAEMQDSGEYTFEISNDVGISSCTTSFTVLDRTLPPFFTKPLKNIDSIISTSCRLDCKISGSLPMTVSWFKQDTEITASAKYTIHFAEGSASLEIKHLDASDAGVYICRATNSAGSKDSSSTLFIKEPPSFIAEPESQDVLPASTVRFKGTFKGTTPLTVKWFKGDTELITGGACYIMTEALASSLELYAVKPNDSGKYICKVSNVAGSITSIANLFVKEPAAFTEKLEPTHLVKKGGYAELTCKVTGTPEIKITWFKDDRELKESDKFRMSFTKSLAVLHLTDVETEDSGEYICEARNDAGKDTCSTIVTVKGVCDVQPLKQFVSLNSEFQSMEVLKDSDVILECEVLGTPPFEVFWVKDDKPVRSSKKHRISTEKSLISLHVFRFDASDVGEYQCRVTNDVGSCLCSSEVTLKG</sequence>
<name>A0A803YJN9_MELGA</name>
<dbReference type="InterPro" id="IPR013783">
    <property type="entry name" value="Ig-like_fold"/>
</dbReference>
<dbReference type="Proteomes" id="UP000001645">
    <property type="component" value="Chromosome 7"/>
</dbReference>
<dbReference type="GO" id="GO:0043025">
    <property type="term" value="C:neuronal cell body"/>
    <property type="evidence" value="ECO:0007669"/>
    <property type="project" value="TreeGrafter"/>
</dbReference>
<feature type="domain" description="Ig-like" evidence="1">
    <location>
        <begin position="285"/>
        <end position="375"/>
    </location>
</feature>
<dbReference type="InterPro" id="IPR007110">
    <property type="entry name" value="Ig-like_dom"/>
</dbReference>
<proteinExistence type="predicted"/>
<evidence type="ECO:0000259" key="1">
    <source>
        <dbReference type="PROSITE" id="PS50835"/>
    </source>
</evidence>
<dbReference type="GO" id="GO:0030424">
    <property type="term" value="C:axon"/>
    <property type="evidence" value="ECO:0007669"/>
    <property type="project" value="TreeGrafter"/>
</dbReference>
<dbReference type="PROSITE" id="PS50835">
    <property type="entry name" value="IG_LIKE"/>
    <property type="match status" value="5"/>
</dbReference>
<dbReference type="Pfam" id="PF07679">
    <property type="entry name" value="I-set"/>
    <property type="match status" value="5"/>
</dbReference>
<dbReference type="GO" id="GO:0005886">
    <property type="term" value="C:plasma membrane"/>
    <property type="evidence" value="ECO:0007669"/>
    <property type="project" value="TreeGrafter"/>
</dbReference>
<dbReference type="PANTHER" id="PTHR45080:SF32">
    <property type="entry name" value="MAM DOMAIN CONTAINING GLYCOSYLPHOSPHATIDYLINOSITOL ANCHOR 1"/>
    <property type="match status" value="1"/>
</dbReference>
<dbReference type="GO" id="GO:0007156">
    <property type="term" value="P:homophilic cell adhesion via plasma membrane adhesion molecules"/>
    <property type="evidence" value="ECO:0007669"/>
    <property type="project" value="TreeGrafter"/>
</dbReference>
<dbReference type="Gene3D" id="2.60.40.10">
    <property type="entry name" value="Immunoglobulins"/>
    <property type="match status" value="5"/>
</dbReference>
<reference evidence="2" key="2">
    <citation type="submission" date="2025-08" db="UniProtKB">
        <authorList>
            <consortium name="Ensembl"/>
        </authorList>
    </citation>
    <scope>IDENTIFICATION</scope>
</reference>
<dbReference type="SMART" id="SM00406">
    <property type="entry name" value="IGv"/>
    <property type="match status" value="3"/>
</dbReference>
<evidence type="ECO:0000313" key="3">
    <source>
        <dbReference type="Proteomes" id="UP000001645"/>
    </source>
</evidence>
<evidence type="ECO:0000313" key="2">
    <source>
        <dbReference type="Ensembl" id="ENSMGAP00000031987.1"/>
    </source>
</evidence>
<feature type="domain" description="Ig-like" evidence="1">
    <location>
        <begin position="99"/>
        <end position="188"/>
    </location>
</feature>
<dbReference type="GO" id="GO:0050808">
    <property type="term" value="P:synapse organization"/>
    <property type="evidence" value="ECO:0007669"/>
    <property type="project" value="TreeGrafter"/>
</dbReference>
<dbReference type="InterPro" id="IPR013098">
    <property type="entry name" value="Ig_I-set"/>
</dbReference>
<dbReference type="FunFam" id="2.60.40.10:FF:000022">
    <property type="entry name" value="Cardiac titin"/>
    <property type="match status" value="5"/>
</dbReference>
<keyword evidence="3" id="KW-1185">Reference proteome</keyword>